<feature type="domain" description="NAD-dependent epimerase/dehydratase" evidence="1">
    <location>
        <begin position="8"/>
        <end position="159"/>
    </location>
</feature>
<evidence type="ECO:0000313" key="3">
    <source>
        <dbReference type="Proteomes" id="UP001425155"/>
    </source>
</evidence>
<dbReference type="PANTHER" id="PTHR48079:SF6">
    <property type="entry name" value="NAD(P)-BINDING DOMAIN-CONTAINING PROTEIN-RELATED"/>
    <property type="match status" value="1"/>
</dbReference>
<dbReference type="EMBL" id="JBCLVG010000002">
    <property type="protein sequence ID" value="MEN1947616.1"/>
    <property type="molecule type" value="Genomic_DNA"/>
</dbReference>
<dbReference type="Gene3D" id="3.40.50.720">
    <property type="entry name" value="NAD(P)-binding Rossmann-like Domain"/>
    <property type="match status" value="1"/>
</dbReference>
<accession>A0ABU9W6K3</accession>
<evidence type="ECO:0000313" key="2">
    <source>
        <dbReference type="EMBL" id="MEN1947616.1"/>
    </source>
</evidence>
<gene>
    <name evidence="2" type="ORF">WJX64_13740</name>
</gene>
<dbReference type="SUPFAM" id="SSF51735">
    <property type="entry name" value="NAD(P)-binding Rossmann-fold domains"/>
    <property type="match status" value="1"/>
</dbReference>
<dbReference type="InterPro" id="IPR051783">
    <property type="entry name" value="NAD(P)-dependent_oxidoreduct"/>
</dbReference>
<dbReference type="InterPro" id="IPR001509">
    <property type="entry name" value="Epimerase_deHydtase"/>
</dbReference>
<dbReference type="Proteomes" id="UP001425155">
    <property type="component" value="Unassembled WGS sequence"/>
</dbReference>
<dbReference type="Pfam" id="PF01370">
    <property type="entry name" value="Epimerase"/>
    <property type="match status" value="1"/>
</dbReference>
<comment type="caution">
    <text evidence="2">The sequence shown here is derived from an EMBL/GenBank/DDBJ whole genome shotgun (WGS) entry which is preliminary data.</text>
</comment>
<dbReference type="PANTHER" id="PTHR48079">
    <property type="entry name" value="PROTEIN YEEZ"/>
    <property type="match status" value="1"/>
</dbReference>
<keyword evidence="3" id="KW-1185">Reference proteome</keyword>
<reference evidence="2 3" key="1">
    <citation type="submission" date="2024-03" db="EMBL/GenBank/DDBJ databases">
        <title>YIM 134122 draft genome.</title>
        <authorList>
            <person name="Zuo S."/>
            <person name="Xiong L."/>
        </authorList>
    </citation>
    <scope>NUCLEOTIDE SEQUENCE [LARGE SCALE GENOMIC DNA]</scope>
    <source>
        <strain evidence="2 3">YIM 134122</strain>
    </source>
</reference>
<dbReference type="InterPro" id="IPR036291">
    <property type="entry name" value="NAD(P)-bd_dom_sf"/>
</dbReference>
<proteinExistence type="predicted"/>
<name>A0ABU9W6K3_9MICO</name>
<sequence>MSARPVVVAVVGASGFVGAAIAEAFRDGGQEVVSIVAPRILGESRPLSEHIAVAESLALSRPTLISSLRGADVVINAAGLARPDSQATSALFGANALLPLVLFIAAKLAGVRRFVHISSIAVQGNHNPLDASRRVFPFSPYSESKAMGETLLLKAADSDTQLPKLSIVRASSVHDETRETTQRLISFARSPFASVPGRGLSPSPVSSLNGLAVCVAGVALGEPSEITVQPWEGETVFDVLARYGGKPPRRLPAWVCRTVLTVANRVARWTNNSAFQGSARRLEVLWYGQSIVAVSDGEAQEQ</sequence>
<dbReference type="RefSeq" id="WP_342114987.1">
    <property type="nucleotide sequence ID" value="NZ_JBCAUN010000002.1"/>
</dbReference>
<protein>
    <submittedName>
        <fullName evidence="2">NAD-dependent epimerase/dehydratase family protein</fullName>
    </submittedName>
</protein>
<evidence type="ECO:0000259" key="1">
    <source>
        <dbReference type="Pfam" id="PF01370"/>
    </source>
</evidence>
<organism evidence="2 3">
    <name type="scientific">Leifsonia stereocauli</name>
    <dbReference type="NCBI Taxonomy" id="3134136"/>
    <lineage>
        <taxon>Bacteria</taxon>
        <taxon>Bacillati</taxon>
        <taxon>Actinomycetota</taxon>
        <taxon>Actinomycetes</taxon>
        <taxon>Micrococcales</taxon>
        <taxon>Microbacteriaceae</taxon>
        <taxon>Leifsonia</taxon>
    </lineage>
</organism>